<dbReference type="GeneID" id="40088433"/>
<organism evidence="1 2">
    <name type="scientific">Agrobacterium phage Atu_ph07</name>
    <dbReference type="NCBI Taxonomy" id="2024264"/>
    <lineage>
        <taxon>Viruses</taxon>
        <taxon>Duplodnaviria</taxon>
        <taxon>Heunggongvirae</taxon>
        <taxon>Uroviricota</taxon>
        <taxon>Caudoviricetes</taxon>
        <taxon>Polybotosvirus</taxon>
        <taxon>Polybotosvirus Atuph07</taxon>
    </lineage>
</organism>
<name>A0A2L0V082_9CAUD</name>
<reference evidence="1 2" key="1">
    <citation type="submission" date="2017-06" db="EMBL/GenBank/DDBJ databases">
        <authorList>
            <person name="Kim H.J."/>
            <person name="Triplett B.A."/>
        </authorList>
    </citation>
    <scope>NUCLEOTIDE SEQUENCE [LARGE SCALE GENOMIC DNA]</scope>
</reference>
<keyword evidence="2" id="KW-1185">Reference proteome</keyword>
<evidence type="ECO:0000313" key="2">
    <source>
        <dbReference type="Proteomes" id="UP000223025"/>
    </source>
</evidence>
<dbReference type="KEGG" id="vg:40088433"/>
<proteinExistence type="predicted"/>
<sequence>MEFFDFIDAVSEDAFIFYDGHVFMVVFEKIDDYGSKSVDFTDIAPFVLNIPAQARSGRFSGRYGSYLSDKKNLNLYRQEGETVEAFLKRAMENLQ</sequence>
<accession>A0A2L0V082</accession>
<protein>
    <submittedName>
        <fullName evidence="1">Uncharacterized protein</fullName>
    </submittedName>
</protein>
<dbReference type="EMBL" id="MF403008">
    <property type="protein sequence ID" value="AUZ95189.1"/>
    <property type="molecule type" value="Genomic_DNA"/>
</dbReference>
<dbReference type="RefSeq" id="YP_009612095.1">
    <property type="nucleotide sequence ID" value="NC_042013.1"/>
</dbReference>
<evidence type="ECO:0000313" key="1">
    <source>
        <dbReference type="EMBL" id="AUZ95189.1"/>
    </source>
</evidence>
<dbReference type="Proteomes" id="UP000223025">
    <property type="component" value="Segment"/>
</dbReference>